<feature type="transmembrane region" description="Helical" evidence="1">
    <location>
        <begin position="108"/>
        <end position="126"/>
    </location>
</feature>
<keyword evidence="4" id="KW-1185">Reference proteome</keyword>
<organism evidence="3 4">
    <name type="scientific">Oleiagrimonas citrea</name>
    <dbReference type="NCBI Taxonomy" id="1665687"/>
    <lineage>
        <taxon>Bacteria</taxon>
        <taxon>Pseudomonadati</taxon>
        <taxon>Pseudomonadota</taxon>
        <taxon>Gammaproteobacteria</taxon>
        <taxon>Lysobacterales</taxon>
        <taxon>Rhodanobacteraceae</taxon>
        <taxon>Oleiagrimonas</taxon>
    </lineage>
</organism>
<gene>
    <name evidence="3" type="ORF">HF690_05835</name>
</gene>
<feature type="transmembrane region" description="Helical" evidence="1">
    <location>
        <begin position="84"/>
        <end position="102"/>
    </location>
</feature>
<dbReference type="InterPro" id="IPR000315">
    <property type="entry name" value="Znf_B-box"/>
</dbReference>
<protein>
    <recommendedName>
        <fullName evidence="2">B box-type domain-containing protein</fullName>
    </recommendedName>
</protein>
<evidence type="ECO:0000259" key="2">
    <source>
        <dbReference type="PROSITE" id="PS50119"/>
    </source>
</evidence>
<feature type="domain" description="B box-type" evidence="2">
    <location>
        <begin position="16"/>
        <end position="63"/>
    </location>
</feature>
<keyword evidence="1" id="KW-0812">Transmembrane</keyword>
<dbReference type="PROSITE" id="PS50119">
    <property type="entry name" value="ZF_BBOX"/>
    <property type="match status" value="1"/>
</dbReference>
<dbReference type="RefSeq" id="WP_168608788.1">
    <property type="nucleotide sequence ID" value="NZ_JAAZQD010000002.1"/>
</dbReference>
<dbReference type="Proteomes" id="UP000541636">
    <property type="component" value="Unassembled WGS sequence"/>
</dbReference>
<accession>A0A846ZLB9</accession>
<evidence type="ECO:0000313" key="4">
    <source>
        <dbReference type="Proteomes" id="UP000541636"/>
    </source>
</evidence>
<dbReference type="AlphaFoldDB" id="A0A846ZLB9"/>
<sequence length="133" mass="15085">MPFDLTIDRHYLQYQEFLMECFAHQGKHAVGLCKVCARGVCRDCAIKAEHSLACSQEHAAFAEKLTEVQFASLGNAQLYRAQRYVQPLASLALIALGLGYLYAYDDDLFGWLFLGFGLLMGLTHFFPRRKKKS</sequence>
<dbReference type="EMBL" id="JAAZQD010000002">
    <property type="protein sequence ID" value="NKZ38477.1"/>
    <property type="molecule type" value="Genomic_DNA"/>
</dbReference>
<evidence type="ECO:0000256" key="1">
    <source>
        <dbReference type="SAM" id="Phobius"/>
    </source>
</evidence>
<dbReference type="GO" id="GO:0008270">
    <property type="term" value="F:zinc ion binding"/>
    <property type="evidence" value="ECO:0007669"/>
    <property type="project" value="InterPro"/>
</dbReference>
<comment type="caution">
    <text evidence="3">The sequence shown here is derived from an EMBL/GenBank/DDBJ whole genome shotgun (WGS) entry which is preliminary data.</text>
</comment>
<evidence type="ECO:0000313" key="3">
    <source>
        <dbReference type="EMBL" id="NKZ38477.1"/>
    </source>
</evidence>
<keyword evidence="1" id="KW-1133">Transmembrane helix</keyword>
<name>A0A846ZLB9_9GAMM</name>
<keyword evidence="1" id="KW-0472">Membrane</keyword>
<proteinExistence type="predicted"/>
<reference evidence="3 4" key="1">
    <citation type="journal article" date="2017" name="Int. J. Syst. Evol. Microbiol.">
        <title>Oleiagrimonas citrea sp. nov., a marine bacterium isolated from tidal flat sediment and emended description of the genus Oleiagrimonas Fang et al. 2015 and Oleiagrimonas soli.</title>
        <authorList>
            <person name="Yang S.H."/>
            <person name="Seo H.S."/>
            <person name="Seong C.N."/>
            <person name="Kwon K.K."/>
        </authorList>
    </citation>
    <scope>NUCLEOTIDE SEQUENCE [LARGE SCALE GENOMIC DNA]</scope>
    <source>
        <strain evidence="3 4">MEBiC09124</strain>
    </source>
</reference>